<keyword evidence="2" id="KW-1185">Reference proteome</keyword>
<gene>
    <name evidence="1" type="ORF">CAEBREN_03532</name>
</gene>
<reference evidence="2" key="1">
    <citation type="submission" date="2011-07" db="EMBL/GenBank/DDBJ databases">
        <authorList>
            <consortium name="Caenorhabditis brenneri Sequencing and Analysis Consortium"/>
            <person name="Wilson R.K."/>
        </authorList>
    </citation>
    <scope>NUCLEOTIDE SEQUENCE [LARGE SCALE GENOMIC DNA]</scope>
    <source>
        <strain evidence="2">PB2801</strain>
    </source>
</reference>
<evidence type="ECO:0000313" key="1">
    <source>
        <dbReference type="EMBL" id="EGT43963.1"/>
    </source>
</evidence>
<sequence>MPSLLQTDERIYRTCIYYEAMCKTPVEKAYRRMKKVLFKSPIFESCSMVLENDEDREYTEENFFKVDMFGEPTDHVRHHYPIANSNDYFECTYEEDKSFGERYPSVTFKIRRVHV</sequence>
<dbReference type="Proteomes" id="UP000008068">
    <property type="component" value="Unassembled WGS sequence"/>
</dbReference>
<dbReference type="InParanoid" id="G0P3F9"/>
<organism evidence="2">
    <name type="scientific">Caenorhabditis brenneri</name>
    <name type="common">Nematode worm</name>
    <dbReference type="NCBI Taxonomy" id="135651"/>
    <lineage>
        <taxon>Eukaryota</taxon>
        <taxon>Metazoa</taxon>
        <taxon>Ecdysozoa</taxon>
        <taxon>Nematoda</taxon>
        <taxon>Chromadorea</taxon>
        <taxon>Rhabditida</taxon>
        <taxon>Rhabditina</taxon>
        <taxon>Rhabditomorpha</taxon>
        <taxon>Rhabditoidea</taxon>
        <taxon>Rhabditidae</taxon>
        <taxon>Peloderinae</taxon>
        <taxon>Caenorhabditis</taxon>
    </lineage>
</organism>
<accession>G0P3F9</accession>
<dbReference type="EMBL" id="GL380043">
    <property type="protein sequence ID" value="EGT43963.1"/>
    <property type="molecule type" value="Genomic_DNA"/>
</dbReference>
<dbReference type="AlphaFoldDB" id="G0P3F9"/>
<evidence type="ECO:0008006" key="3">
    <source>
        <dbReference type="Google" id="ProtNLM"/>
    </source>
</evidence>
<protein>
    <recommendedName>
        <fullName evidence="3">DUF38 domain-containing protein</fullName>
    </recommendedName>
</protein>
<dbReference type="HOGENOM" id="CLU_2199279_0_0_1"/>
<evidence type="ECO:0000313" key="2">
    <source>
        <dbReference type="Proteomes" id="UP000008068"/>
    </source>
</evidence>
<proteinExistence type="predicted"/>
<name>G0P3F9_CAEBE</name>